<keyword evidence="4" id="KW-1185">Reference proteome</keyword>
<reference evidence="2" key="1">
    <citation type="journal article" date="2010" name="Science">
        <title>Plasticity of animal genome architecture unmasked by rapid evolution of a pelagic tunicate.</title>
        <authorList>
            <person name="Denoeud F."/>
            <person name="Henriet S."/>
            <person name="Mungpakdee S."/>
            <person name="Aury J.M."/>
            <person name="Da Silva C."/>
            <person name="Brinkmann H."/>
            <person name="Mikhaleva J."/>
            <person name="Olsen L.C."/>
            <person name="Jubin C."/>
            <person name="Canestro C."/>
            <person name="Bouquet J.M."/>
            <person name="Danks G."/>
            <person name="Poulain J."/>
            <person name="Campsteijn C."/>
            <person name="Adamski M."/>
            <person name="Cross I."/>
            <person name="Yadetie F."/>
            <person name="Muffato M."/>
            <person name="Louis A."/>
            <person name="Butcher S."/>
            <person name="Tsagkogeorga G."/>
            <person name="Konrad A."/>
            <person name="Singh S."/>
            <person name="Jensen M.F."/>
            <person name="Cong E.H."/>
            <person name="Eikeseth-Otteraa H."/>
            <person name="Noel B."/>
            <person name="Anthouard V."/>
            <person name="Porcel B.M."/>
            <person name="Kachouri-Lafond R."/>
            <person name="Nishino A."/>
            <person name="Ugolini M."/>
            <person name="Chourrout P."/>
            <person name="Nishida H."/>
            <person name="Aasland R."/>
            <person name="Huzurbazar S."/>
            <person name="Westhof E."/>
            <person name="Delsuc F."/>
            <person name="Lehrach H."/>
            <person name="Reinhardt R."/>
            <person name="Weissenbach J."/>
            <person name="Roy S.W."/>
            <person name="Artiguenave F."/>
            <person name="Postlethwait J.H."/>
            <person name="Manak J.R."/>
            <person name="Thompson E.M."/>
            <person name="Jaillon O."/>
            <person name="Du Pasquier L."/>
            <person name="Boudinot P."/>
            <person name="Liberles D.A."/>
            <person name="Volff J.N."/>
            <person name="Philippe H."/>
            <person name="Lenhard B."/>
            <person name="Roest Crollius H."/>
            <person name="Wincker P."/>
            <person name="Chourrout D."/>
        </authorList>
    </citation>
    <scope>NUCLEOTIDE SEQUENCE [LARGE SCALE GENOMIC DNA]</scope>
</reference>
<name>E4X324_OIKDI</name>
<evidence type="ECO:0000256" key="1">
    <source>
        <dbReference type="SAM" id="Coils"/>
    </source>
</evidence>
<evidence type="ECO:0000313" key="2">
    <source>
        <dbReference type="EMBL" id="CBY18028.1"/>
    </source>
</evidence>
<accession>E4X324</accession>
<proteinExistence type="predicted"/>
<feature type="coiled-coil region" evidence="1">
    <location>
        <begin position="8"/>
        <end position="35"/>
    </location>
</feature>
<organism evidence="2">
    <name type="scientific">Oikopleura dioica</name>
    <name type="common">Tunicate</name>
    <dbReference type="NCBI Taxonomy" id="34765"/>
    <lineage>
        <taxon>Eukaryota</taxon>
        <taxon>Metazoa</taxon>
        <taxon>Chordata</taxon>
        <taxon>Tunicata</taxon>
        <taxon>Appendicularia</taxon>
        <taxon>Copelata</taxon>
        <taxon>Oikopleuridae</taxon>
        <taxon>Oikopleura</taxon>
    </lineage>
</organism>
<protein>
    <submittedName>
        <fullName evidence="2">Uncharacterized protein</fullName>
    </submittedName>
</protein>
<dbReference type="AlphaFoldDB" id="E4X324"/>
<dbReference type="InParanoid" id="E4X324"/>
<dbReference type="Proteomes" id="UP000011014">
    <property type="component" value="Unassembled WGS sequence"/>
</dbReference>
<dbReference type="Proteomes" id="UP000001307">
    <property type="component" value="Unassembled WGS sequence"/>
</dbReference>
<dbReference type="EMBL" id="FN653023">
    <property type="protein sequence ID" value="CBY18028.1"/>
    <property type="molecule type" value="Genomic_DNA"/>
</dbReference>
<dbReference type="EMBL" id="FN658202">
    <property type="protein sequence ID" value="CBY43411.1"/>
    <property type="molecule type" value="Genomic_DNA"/>
</dbReference>
<sequence length="65" mass="7770">MFTFNSTHKKLIIEKDELKRENDELKARIKFYESNFRGGYQGLEKSYKSTSHQLTVNLQKNNKMI</sequence>
<evidence type="ECO:0000313" key="4">
    <source>
        <dbReference type="Proteomes" id="UP000001307"/>
    </source>
</evidence>
<gene>
    <name evidence="2" type="ORF">GSOID_T00017659001</name>
    <name evidence="3" type="ORF">GSOID_T00028006001</name>
</gene>
<evidence type="ECO:0000313" key="3">
    <source>
        <dbReference type="EMBL" id="CBY43411.1"/>
    </source>
</evidence>
<keyword evidence="1" id="KW-0175">Coiled coil</keyword>